<sequence length="30" mass="3631">MKVYTFQLPKWVSGMARGCVKLFRRDKKEK</sequence>
<dbReference type="Pfam" id="PF08183">
    <property type="entry name" value="SpoV"/>
    <property type="match status" value="1"/>
</dbReference>
<accession>A0ABS9U994</accession>
<evidence type="ECO:0000313" key="2">
    <source>
        <dbReference type="Proteomes" id="UP001316087"/>
    </source>
</evidence>
<name>A0ABS9U994_9BACL</name>
<reference evidence="1 2" key="1">
    <citation type="submission" date="2022-03" db="EMBL/GenBank/DDBJ databases">
        <authorList>
            <person name="Jo J.-H."/>
            <person name="Im W.-T."/>
        </authorList>
    </citation>
    <scope>NUCLEOTIDE SEQUENCE [LARGE SCALE GENOMIC DNA]</scope>
    <source>
        <strain evidence="1 2">MA9</strain>
    </source>
</reference>
<evidence type="ECO:0000313" key="1">
    <source>
        <dbReference type="EMBL" id="MCH7320891.1"/>
    </source>
</evidence>
<dbReference type="InterPro" id="IPR012609">
    <property type="entry name" value="Spore_V_M"/>
</dbReference>
<dbReference type="NCBIfam" id="NF033436">
    <property type="entry name" value="SpoVM_broad"/>
    <property type="match status" value="1"/>
</dbReference>
<dbReference type="EMBL" id="JAKZFC010000001">
    <property type="protein sequence ID" value="MCH7320891.1"/>
    <property type="molecule type" value="Genomic_DNA"/>
</dbReference>
<gene>
    <name evidence="1" type="primary">spoVM</name>
    <name evidence="1" type="ORF">LZ480_03230</name>
</gene>
<dbReference type="Proteomes" id="UP001316087">
    <property type="component" value="Unassembled WGS sequence"/>
</dbReference>
<protein>
    <submittedName>
        <fullName evidence="1">Stage V sporulation protein SpoVM</fullName>
    </submittedName>
</protein>
<comment type="caution">
    <text evidence="1">The sequence shown here is derived from an EMBL/GenBank/DDBJ whole genome shotgun (WGS) entry which is preliminary data.</text>
</comment>
<dbReference type="RefSeq" id="WP_241368672.1">
    <property type="nucleotide sequence ID" value="NZ_JAKZFC010000001.1"/>
</dbReference>
<organism evidence="1 2">
    <name type="scientific">Solibacillus palustris</name>
    <dbReference type="NCBI Taxonomy" id="2908203"/>
    <lineage>
        <taxon>Bacteria</taxon>
        <taxon>Bacillati</taxon>
        <taxon>Bacillota</taxon>
        <taxon>Bacilli</taxon>
        <taxon>Bacillales</taxon>
        <taxon>Caryophanaceae</taxon>
        <taxon>Solibacillus</taxon>
    </lineage>
</organism>
<proteinExistence type="predicted"/>
<keyword evidence="2" id="KW-1185">Reference proteome</keyword>